<evidence type="ECO:0000256" key="1">
    <source>
        <dbReference type="SAM" id="Phobius"/>
    </source>
</evidence>
<proteinExistence type="predicted"/>
<dbReference type="Proteomes" id="UP000001449">
    <property type="component" value="Chromosome 12"/>
</dbReference>
<name>B8CAN6_THAPS</name>
<feature type="transmembrane region" description="Helical" evidence="1">
    <location>
        <begin position="60"/>
        <end position="88"/>
    </location>
</feature>
<keyword evidence="3" id="KW-1185">Reference proteome</keyword>
<dbReference type="AlphaFoldDB" id="B8CAN6"/>
<dbReference type="EMBL" id="CM000647">
    <property type="protein sequence ID" value="EED89714.1"/>
    <property type="molecule type" value="Genomic_DNA"/>
</dbReference>
<keyword evidence="1" id="KW-0472">Membrane</keyword>
<keyword evidence="1" id="KW-1133">Transmembrane helix</keyword>
<organism evidence="2 3">
    <name type="scientific">Thalassiosira pseudonana</name>
    <name type="common">Marine diatom</name>
    <name type="synonym">Cyclotella nana</name>
    <dbReference type="NCBI Taxonomy" id="35128"/>
    <lineage>
        <taxon>Eukaryota</taxon>
        <taxon>Sar</taxon>
        <taxon>Stramenopiles</taxon>
        <taxon>Ochrophyta</taxon>
        <taxon>Bacillariophyta</taxon>
        <taxon>Coscinodiscophyceae</taxon>
        <taxon>Thalassiosirophycidae</taxon>
        <taxon>Thalassiosirales</taxon>
        <taxon>Thalassiosiraceae</taxon>
        <taxon>Thalassiosira</taxon>
    </lineage>
</organism>
<accession>B8CAN6</accession>
<protein>
    <submittedName>
        <fullName evidence="2">Uncharacterized protein</fullName>
    </submittedName>
</protein>
<sequence>MTSITSIADWIGHNLLFSDYLESDQRTPIVTFSIPQSLLPGSLEGSEATSLGLLAPSIEFWIALAMCLLIGSCFNVVLSCITYQFIVLRRKKYNEANERSKDKDVSGGLTSIYLVGFGLIMPVCAVIPYYLIQLLGLKNKILKFFFG</sequence>
<keyword evidence="1" id="KW-0812">Transmembrane</keyword>
<reference evidence="2 3" key="2">
    <citation type="journal article" date="2008" name="Nature">
        <title>The Phaeodactylum genome reveals the evolutionary history of diatom genomes.</title>
        <authorList>
            <person name="Bowler C."/>
            <person name="Allen A.E."/>
            <person name="Badger J.H."/>
            <person name="Grimwood J."/>
            <person name="Jabbari K."/>
            <person name="Kuo A."/>
            <person name="Maheswari U."/>
            <person name="Martens C."/>
            <person name="Maumus F."/>
            <person name="Otillar R.P."/>
            <person name="Rayko E."/>
            <person name="Salamov A."/>
            <person name="Vandepoele K."/>
            <person name="Beszteri B."/>
            <person name="Gruber A."/>
            <person name="Heijde M."/>
            <person name="Katinka M."/>
            <person name="Mock T."/>
            <person name="Valentin K."/>
            <person name="Verret F."/>
            <person name="Berges J.A."/>
            <person name="Brownlee C."/>
            <person name="Cadoret J.P."/>
            <person name="Chiovitti A."/>
            <person name="Choi C.J."/>
            <person name="Coesel S."/>
            <person name="De Martino A."/>
            <person name="Detter J.C."/>
            <person name="Durkin C."/>
            <person name="Falciatore A."/>
            <person name="Fournet J."/>
            <person name="Haruta M."/>
            <person name="Huysman M.J."/>
            <person name="Jenkins B.D."/>
            <person name="Jiroutova K."/>
            <person name="Jorgensen R.E."/>
            <person name="Joubert Y."/>
            <person name="Kaplan A."/>
            <person name="Kroger N."/>
            <person name="Kroth P.G."/>
            <person name="La Roche J."/>
            <person name="Lindquist E."/>
            <person name="Lommer M."/>
            <person name="Martin-Jezequel V."/>
            <person name="Lopez P.J."/>
            <person name="Lucas S."/>
            <person name="Mangogna M."/>
            <person name="McGinnis K."/>
            <person name="Medlin L.K."/>
            <person name="Montsant A."/>
            <person name="Oudot-Le Secq M.P."/>
            <person name="Napoli C."/>
            <person name="Obornik M."/>
            <person name="Parker M.S."/>
            <person name="Petit J.L."/>
            <person name="Porcel B.M."/>
            <person name="Poulsen N."/>
            <person name="Robison M."/>
            <person name="Rychlewski L."/>
            <person name="Rynearson T.A."/>
            <person name="Schmutz J."/>
            <person name="Shapiro H."/>
            <person name="Siaut M."/>
            <person name="Stanley M."/>
            <person name="Sussman M.R."/>
            <person name="Taylor A.R."/>
            <person name="Vardi A."/>
            <person name="von Dassow P."/>
            <person name="Vyverman W."/>
            <person name="Willis A."/>
            <person name="Wyrwicz L.S."/>
            <person name="Rokhsar D.S."/>
            <person name="Weissenbach J."/>
            <person name="Armbrust E.V."/>
            <person name="Green B.R."/>
            <person name="Van de Peer Y."/>
            <person name="Grigoriev I.V."/>
        </authorList>
    </citation>
    <scope>NUCLEOTIDE SEQUENCE [LARGE SCALE GENOMIC DNA]</scope>
    <source>
        <strain evidence="2 3">CCMP1335</strain>
    </source>
</reference>
<evidence type="ECO:0000313" key="2">
    <source>
        <dbReference type="EMBL" id="EED89714.1"/>
    </source>
</evidence>
<dbReference type="KEGG" id="tps:THAPSDRAFT_24546"/>
<reference evidence="2 3" key="1">
    <citation type="journal article" date="2004" name="Science">
        <title>The genome of the diatom Thalassiosira pseudonana: ecology, evolution, and metabolism.</title>
        <authorList>
            <person name="Armbrust E.V."/>
            <person name="Berges J.A."/>
            <person name="Bowler C."/>
            <person name="Green B.R."/>
            <person name="Martinez D."/>
            <person name="Putnam N.H."/>
            <person name="Zhou S."/>
            <person name="Allen A.E."/>
            <person name="Apt K.E."/>
            <person name="Bechner M."/>
            <person name="Brzezinski M.A."/>
            <person name="Chaal B.K."/>
            <person name="Chiovitti A."/>
            <person name="Davis A.K."/>
            <person name="Demarest M.S."/>
            <person name="Detter J.C."/>
            <person name="Glavina T."/>
            <person name="Goodstein D."/>
            <person name="Hadi M.Z."/>
            <person name="Hellsten U."/>
            <person name="Hildebrand M."/>
            <person name="Jenkins B.D."/>
            <person name="Jurka J."/>
            <person name="Kapitonov V.V."/>
            <person name="Kroger N."/>
            <person name="Lau W.W."/>
            <person name="Lane T.W."/>
            <person name="Larimer F.W."/>
            <person name="Lippmeier J.C."/>
            <person name="Lucas S."/>
            <person name="Medina M."/>
            <person name="Montsant A."/>
            <person name="Obornik M."/>
            <person name="Parker M.S."/>
            <person name="Palenik B."/>
            <person name="Pazour G.J."/>
            <person name="Richardson P.M."/>
            <person name="Rynearson T.A."/>
            <person name="Saito M.A."/>
            <person name="Schwartz D.C."/>
            <person name="Thamatrakoln K."/>
            <person name="Valentin K."/>
            <person name="Vardi A."/>
            <person name="Wilkerson F.P."/>
            <person name="Rokhsar D.S."/>
        </authorList>
    </citation>
    <scope>NUCLEOTIDE SEQUENCE [LARGE SCALE GENOMIC DNA]</scope>
    <source>
        <strain evidence="2 3">CCMP1335</strain>
    </source>
</reference>
<dbReference type="InParanoid" id="B8CAN6"/>
<feature type="non-terminal residue" evidence="2">
    <location>
        <position position="1"/>
    </location>
</feature>
<evidence type="ECO:0000313" key="3">
    <source>
        <dbReference type="Proteomes" id="UP000001449"/>
    </source>
</evidence>
<dbReference type="RefSeq" id="XP_002293253.1">
    <property type="nucleotide sequence ID" value="XM_002293217.1"/>
</dbReference>
<feature type="transmembrane region" description="Helical" evidence="1">
    <location>
        <begin position="109"/>
        <end position="132"/>
    </location>
</feature>
<gene>
    <name evidence="2" type="ORF">THAPSDRAFT_24546</name>
</gene>
<dbReference type="GeneID" id="7448008"/>
<dbReference type="PaxDb" id="35128-Thaps24546"/>
<dbReference type="HOGENOM" id="CLU_1773040_0_0_1"/>